<reference evidence="3 4" key="1">
    <citation type="journal article" date="2016" name="Nat. Commun.">
        <title>Thousands of microbial genomes shed light on interconnected biogeochemical processes in an aquifer system.</title>
        <authorList>
            <person name="Anantharaman K."/>
            <person name="Brown C.T."/>
            <person name="Hug L.A."/>
            <person name="Sharon I."/>
            <person name="Castelle C.J."/>
            <person name="Probst A.J."/>
            <person name="Thomas B.C."/>
            <person name="Singh A."/>
            <person name="Wilkins M.J."/>
            <person name="Karaoz U."/>
            <person name="Brodie E.L."/>
            <person name="Williams K.H."/>
            <person name="Hubbard S.S."/>
            <person name="Banfield J.F."/>
        </authorList>
    </citation>
    <scope>NUCLEOTIDE SEQUENCE [LARGE SCALE GENOMIC DNA]</scope>
</reference>
<evidence type="ECO:0000313" key="4">
    <source>
        <dbReference type="Proteomes" id="UP000177876"/>
    </source>
</evidence>
<gene>
    <name evidence="3" type="ORF">A2Y75_01670</name>
</gene>
<comment type="caution">
    <text evidence="3">The sequence shown here is derived from an EMBL/GenBank/DDBJ whole genome shotgun (WGS) entry which is preliminary data.</text>
</comment>
<name>A0A1F2WNL8_9ACTN</name>
<accession>A0A1F2WNL8</accession>
<evidence type="ECO:0000256" key="1">
    <source>
        <dbReference type="SAM" id="MobiDB-lite"/>
    </source>
</evidence>
<proteinExistence type="predicted"/>
<dbReference type="AlphaFoldDB" id="A0A1F2WNL8"/>
<feature type="compositionally biased region" description="Gly residues" evidence="1">
    <location>
        <begin position="516"/>
        <end position="540"/>
    </location>
</feature>
<dbReference type="Proteomes" id="UP000177876">
    <property type="component" value="Unassembled WGS sequence"/>
</dbReference>
<sequence>MTLQPIPWATQSTKAQSGVVSCERLVNCYLEVNPANSKSPVTIYGDAGLKLWSTIAETPIRGILLFNGVHLFVAAGASLYVVTEDKAAINIGALPGSGPVSMCANSTHIGIATNLGFYAATTASIVAVDGNYYTSATYQDGYGILTLSESEQFYITGLDDMTAVSPLDFTSADTFSDKVRGCISDHRELIVFGYETIEHFYNSGDSYFPFTRTPGGFVETGCVATGSIAKHANLVFWLGNDGAVWVMGGYQPTKISTPGIERKIKGTGNKEAAQAFCYSLEGHDNYVLSFGSTTLAYDITTGLWRERESFGLSRWRAQLHTYAWGLDLVTDYESGNIYELDPGTYHENEAPLVRTIQPPTLHAGGKRVLIGYLCVDAEMGSRQTDPTLHSVEYAAAGSYSWTPPVGVVEAKVECWGGGGGGGNGRGPVSDAAGGGGGGGAFASATVPVTHGVPISVVVGGGGGGGDNPAALEPGEDGGTSSFGALVVANGGGGGGIAPNPLGGGGGDPASCVGDVIHGGGDGSENSGGHGGGGGGGGGTISDGADAVDEFHGAGGSMNGGDGGDGGTTVVDGEPGFPGSTFGGGGGGASRYTMGVGTYLDGGDGADGIVRFSYYVPPNPPLFMLEWSDDGGNTWSAIRHGTAGLTGEYTKRSIWTRLGSFRTRTLRFSSSNIGRFVVLGAYVDLRICES</sequence>
<evidence type="ECO:0000313" key="3">
    <source>
        <dbReference type="EMBL" id="OFW58444.1"/>
    </source>
</evidence>
<dbReference type="InterPro" id="IPR049304">
    <property type="entry name" value="Gly_rich_dom"/>
</dbReference>
<dbReference type="Pfam" id="PF21722">
    <property type="entry name" value="Gly_rich_2"/>
    <property type="match status" value="1"/>
</dbReference>
<dbReference type="EMBL" id="MELK01000023">
    <property type="protein sequence ID" value="OFW58444.1"/>
    <property type="molecule type" value="Genomic_DNA"/>
</dbReference>
<feature type="compositionally biased region" description="Gly residues" evidence="1">
    <location>
        <begin position="552"/>
        <end position="566"/>
    </location>
</feature>
<feature type="domain" description="Glycine-rich" evidence="2">
    <location>
        <begin position="396"/>
        <end position="614"/>
    </location>
</feature>
<organism evidence="3 4">
    <name type="scientific">Candidatus Solincola sediminis</name>
    <dbReference type="NCBI Taxonomy" id="1797199"/>
    <lineage>
        <taxon>Bacteria</taxon>
        <taxon>Bacillati</taxon>
        <taxon>Actinomycetota</taxon>
        <taxon>Candidatus Geothermincolia</taxon>
        <taxon>Candidatus Geothermincolales</taxon>
        <taxon>Candidatus Geothermincolaceae</taxon>
        <taxon>Candidatus Solincola</taxon>
    </lineage>
</organism>
<feature type="compositionally biased region" description="Low complexity" evidence="1">
    <location>
        <begin position="567"/>
        <end position="579"/>
    </location>
</feature>
<dbReference type="STRING" id="1797197.A2Y75_01670"/>
<evidence type="ECO:0000259" key="2">
    <source>
        <dbReference type="Pfam" id="PF21722"/>
    </source>
</evidence>
<feature type="region of interest" description="Disordered" evidence="1">
    <location>
        <begin position="515"/>
        <end position="584"/>
    </location>
</feature>
<protein>
    <recommendedName>
        <fullName evidence="2">Glycine-rich domain-containing protein</fullName>
    </recommendedName>
</protein>